<proteinExistence type="predicted"/>
<evidence type="ECO:0000256" key="1">
    <source>
        <dbReference type="SAM" id="Phobius"/>
    </source>
</evidence>
<feature type="transmembrane region" description="Helical" evidence="1">
    <location>
        <begin position="20"/>
        <end position="38"/>
    </location>
</feature>
<gene>
    <name evidence="2" type="ORF">SAMN04487894_11644</name>
</gene>
<dbReference type="AlphaFoldDB" id="A0A1G6YP35"/>
<dbReference type="NCBIfam" id="NF041635">
    <property type="entry name" value="STM3941_fam"/>
    <property type="match status" value="1"/>
</dbReference>
<dbReference type="RefSeq" id="WP_090392238.1">
    <property type="nucleotide sequence ID" value="NZ_FMZO01000016.1"/>
</dbReference>
<accession>A0A1G6YP35</accession>
<name>A0A1G6YP35_NIADE</name>
<keyword evidence="1" id="KW-0472">Membrane</keyword>
<dbReference type="STRING" id="1285928.SAMN04487894_11644"/>
<dbReference type="OrthoDB" id="6028159at2"/>
<dbReference type="Proteomes" id="UP000198757">
    <property type="component" value="Unassembled WGS sequence"/>
</dbReference>
<evidence type="ECO:0000313" key="2">
    <source>
        <dbReference type="EMBL" id="SDD92081.1"/>
    </source>
</evidence>
<sequence length="175" mass="19850">MQTITIPVDKKKTRRQLAGALVFVLLGALFVIKPFLFIRSDDPSMIRIIGYICTGFFGLCAIVLFQKLRNRKEVLVIDAEGITDSSSGIAAGRVWWRDVKSIRVEQAAGQSFIMLEVRDPLVYLQQQQNPVKKRAMELNYQLYKTPVGISAQFLTIGFEQLLPLLENAFKEARSR</sequence>
<feature type="transmembrane region" description="Helical" evidence="1">
    <location>
        <begin position="44"/>
        <end position="65"/>
    </location>
</feature>
<evidence type="ECO:0000313" key="3">
    <source>
        <dbReference type="Proteomes" id="UP000198757"/>
    </source>
</evidence>
<dbReference type="EMBL" id="FMZO01000016">
    <property type="protein sequence ID" value="SDD92081.1"/>
    <property type="molecule type" value="Genomic_DNA"/>
</dbReference>
<keyword evidence="3" id="KW-1185">Reference proteome</keyword>
<keyword evidence="1" id="KW-0812">Transmembrane</keyword>
<dbReference type="InterPro" id="IPR048136">
    <property type="entry name" value="STM3941-like"/>
</dbReference>
<protein>
    <submittedName>
        <fullName evidence="2">Uncharacterized protein</fullName>
    </submittedName>
</protein>
<organism evidence="2 3">
    <name type="scientific">Niabella drilacis (strain DSM 25811 / CCM 8410 / CCUG 62505 / LMG 26954 / E90)</name>
    <dbReference type="NCBI Taxonomy" id="1285928"/>
    <lineage>
        <taxon>Bacteria</taxon>
        <taxon>Pseudomonadati</taxon>
        <taxon>Bacteroidota</taxon>
        <taxon>Chitinophagia</taxon>
        <taxon>Chitinophagales</taxon>
        <taxon>Chitinophagaceae</taxon>
        <taxon>Niabella</taxon>
    </lineage>
</organism>
<keyword evidence="1" id="KW-1133">Transmembrane helix</keyword>
<reference evidence="3" key="1">
    <citation type="submission" date="2016-10" db="EMBL/GenBank/DDBJ databases">
        <authorList>
            <person name="Varghese N."/>
            <person name="Submissions S."/>
        </authorList>
    </citation>
    <scope>NUCLEOTIDE SEQUENCE [LARGE SCALE GENOMIC DNA]</scope>
    <source>
        <strain evidence="3">DSM 25811 / CCM 8410 / LMG 26954 / E90</strain>
    </source>
</reference>